<sequence length="267" mass="28541">MAAAPSYPALQYEHDLRRALASGRELELHYQPQVDLRTMTVSGFEALVRWRHPERGLISPGAFLPVAERTGLIVPLGSWVLRGATAQLGRWQAQTGRPLRMAVNLAAAQLPSPGLVDEVRRALADSGVAGAHLELELTESALLTDPARAAEVLTQIAALGVRMALDDFGTGYSSLSHLKAFPVSTLKIDRAFVQALDSPLERRLVQGVVALGQVMGLCVLAEGAETPEQVRWVRDLGCDAVQGYALGRPLPPEQAAALLAAPPTLPS</sequence>
<feature type="domain" description="EAL" evidence="1">
    <location>
        <begin position="9"/>
        <end position="263"/>
    </location>
</feature>
<dbReference type="Pfam" id="PF00563">
    <property type="entry name" value="EAL"/>
    <property type="match status" value="1"/>
</dbReference>
<gene>
    <name evidence="2" type="ORF">ACFP90_01315</name>
</gene>
<name>A0ABW1ZFB8_9DEIO</name>
<dbReference type="InterPro" id="IPR050706">
    <property type="entry name" value="Cyclic-di-GMP_PDE-like"/>
</dbReference>
<evidence type="ECO:0000313" key="2">
    <source>
        <dbReference type="EMBL" id="MFC6659148.1"/>
    </source>
</evidence>
<dbReference type="InterPro" id="IPR035919">
    <property type="entry name" value="EAL_sf"/>
</dbReference>
<dbReference type="SMART" id="SM00052">
    <property type="entry name" value="EAL"/>
    <property type="match status" value="1"/>
</dbReference>
<dbReference type="PANTHER" id="PTHR33121">
    <property type="entry name" value="CYCLIC DI-GMP PHOSPHODIESTERASE PDEF"/>
    <property type="match status" value="1"/>
</dbReference>
<keyword evidence="3" id="KW-1185">Reference proteome</keyword>
<accession>A0ABW1ZFB8</accession>
<proteinExistence type="predicted"/>
<dbReference type="CDD" id="cd01948">
    <property type="entry name" value="EAL"/>
    <property type="match status" value="1"/>
</dbReference>
<dbReference type="EMBL" id="JBHSWB010000001">
    <property type="protein sequence ID" value="MFC6659148.1"/>
    <property type="molecule type" value="Genomic_DNA"/>
</dbReference>
<evidence type="ECO:0000259" key="1">
    <source>
        <dbReference type="PROSITE" id="PS50883"/>
    </source>
</evidence>
<dbReference type="InterPro" id="IPR001633">
    <property type="entry name" value="EAL_dom"/>
</dbReference>
<organism evidence="2 3">
    <name type="scientific">Deinococcus multiflagellatus</name>
    <dbReference type="NCBI Taxonomy" id="1656887"/>
    <lineage>
        <taxon>Bacteria</taxon>
        <taxon>Thermotogati</taxon>
        <taxon>Deinococcota</taxon>
        <taxon>Deinococci</taxon>
        <taxon>Deinococcales</taxon>
        <taxon>Deinococcaceae</taxon>
        <taxon>Deinococcus</taxon>
    </lineage>
</organism>
<dbReference type="Gene3D" id="3.20.20.450">
    <property type="entry name" value="EAL domain"/>
    <property type="match status" value="1"/>
</dbReference>
<dbReference type="SUPFAM" id="SSF141868">
    <property type="entry name" value="EAL domain-like"/>
    <property type="match status" value="1"/>
</dbReference>
<evidence type="ECO:0000313" key="3">
    <source>
        <dbReference type="Proteomes" id="UP001596317"/>
    </source>
</evidence>
<dbReference type="Proteomes" id="UP001596317">
    <property type="component" value="Unassembled WGS sequence"/>
</dbReference>
<dbReference type="PANTHER" id="PTHR33121:SF70">
    <property type="entry name" value="SIGNALING PROTEIN YKOW"/>
    <property type="match status" value="1"/>
</dbReference>
<dbReference type="RefSeq" id="WP_380053643.1">
    <property type="nucleotide sequence ID" value="NZ_JBHSWB010000001.1"/>
</dbReference>
<reference evidence="3" key="1">
    <citation type="journal article" date="2019" name="Int. J. Syst. Evol. Microbiol.">
        <title>The Global Catalogue of Microorganisms (GCM) 10K type strain sequencing project: providing services to taxonomists for standard genome sequencing and annotation.</title>
        <authorList>
            <consortium name="The Broad Institute Genomics Platform"/>
            <consortium name="The Broad Institute Genome Sequencing Center for Infectious Disease"/>
            <person name="Wu L."/>
            <person name="Ma J."/>
        </authorList>
    </citation>
    <scope>NUCLEOTIDE SEQUENCE [LARGE SCALE GENOMIC DNA]</scope>
    <source>
        <strain evidence="3">CCUG 63830</strain>
    </source>
</reference>
<protein>
    <submittedName>
        <fullName evidence="2">Bifunctional diguanylate cyclase/phosphodiesterase</fullName>
    </submittedName>
</protein>
<comment type="caution">
    <text evidence="2">The sequence shown here is derived from an EMBL/GenBank/DDBJ whole genome shotgun (WGS) entry which is preliminary data.</text>
</comment>
<dbReference type="PROSITE" id="PS50883">
    <property type="entry name" value="EAL"/>
    <property type="match status" value="1"/>
</dbReference>